<accession>A0A2L1GP10</accession>
<dbReference type="Proteomes" id="UP000239867">
    <property type="component" value="Chromosome"/>
</dbReference>
<dbReference type="GO" id="GO:0006935">
    <property type="term" value="P:chemotaxis"/>
    <property type="evidence" value="ECO:0007669"/>
    <property type="project" value="InterPro"/>
</dbReference>
<evidence type="ECO:0008006" key="3">
    <source>
        <dbReference type="Google" id="ProtNLM"/>
    </source>
</evidence>
<gene>
    <name evidence="1" type="ORF">CAY53_07840</name>
</gene>
<dbReference type="SUPFAM" id="SSF50341">
    <property type="entry name" value="CheW-like"/>
    <property type="match status" value="1"/>
</dbReference>
<evidence type="ECO:0000313" key="2">
    <source>
        <dbReference type="Proteomes" id="UP000239867"/>
    </source>
</evidence>
<protein>
    <recommendedName>
        <fullName evidence="3">CheW-like domain-containing protein</fullName>
    </recommendedName>
</protein>
<dbReference type="EMBL" id="CP021255">
    <property type="protein sequence ID" value="AVD71388.1"/>
    <property type="molecule type" value="Genomic_DNA"/>
</dbReference>
<reference evidence="1 2" key="1">
    <citation type="journal article" date="2018" name="MBio">
        <title>Insights into the evolution of host association through the isolation and characterization of a novel human periodontal pathobiont, Desulfobulbus oralis.</title>
        <authorList>
            <person name="Cross K.L."/>
            <person name="Chirania P."/>
            <person name="Xiong W."/>
            <person name="Beall C.J."/>
            <person name="Elkins J.G."/>
            <person name="Giannone R.J."/>
            <person name="Griffen A.L."/>
            <person name="Guss A.M."/>
            <person name="Hettich R.L."/>
            <person name="Joshi S.S."/>
            <person name="Mokrzan E.M."/>
            <person name="Martin R.K."/>
            <person name="Zhulin I.B."/>
            <person name="Leys E.J."/>
            <person name="Podar M."/>
        </authorList>
    </citation>
    <scope>NUCLEOTIDE SEQUENCE [LARGE SCALE GENOMIC DNA]</scope>
    <source>
        <strain evidence="1 2">ORNL</strain>
    </source>
</reference>
<dbReference type="KEGG" id="deo:CAY53_07840"/>
<organism evidence="1 2">
    <name type="scientific">Desulfobulbus oralis</name>
    <dbReference type="NCBI Taxonomy" id="1986146"/>
    <lineage>
        <taxon>Bacteria</taxon>
        <taxon>Pseudomonadati</taxon>
        <taxon>Thermodesulfobacteriota</taxon>
        <taxon>Desulfobulbia</taxon>
        <taxon>Desulfobulbales</taxon>
        <taxon>Desulfobulbaceae</taxon>
        <taxon>Desulfobulbus</taxon>
    </lineage>
</organism>
<dbReference type="RefSeq" id="WP_104936653.1">
    <property type="nucleotide sequence ID" value="NZ_CP021255.1"/>
</dbReference>
<dbReference type="GO" id="GO:0007165">
    <property type="term" value="P:signal transduction"/>
    <property type="evidence" value="ECO:0007669"/>
    <property type="project" value="InterPro"/>
</dbReference>
<keyword evidence="2" id="KW-1185">Reference proteome</keyword>
<name>A0A2L1GP10_9BACT</name>
<evidence type="ECO:0000313" key="1">
    <source>
        <dbReference type="EMBL" id="AVD71388.1"/>
    </source>
</evidence>
<dbReference type="AlphaFoldDB" id="A0A2L1GP10"/>
<dbReference type="InterPro" id="IPR036061">
    <property type="entry name" value="CheW-like_dom_sf"/>
</dbReference>
<sequence>MSEVYLVNLCGYWYFFAQQAVQQILAPPCTEIRKGGQLWLQVPGAEAAELCPLHLLFSWPQPAGTADDHFVVLSHGGRRFALPMHGEGRACSLREQALRPLPAAFGEFSRQMVPRLLVNGCEVIMQINMDELIRAMDKIVYLRRKKLRQQSRLQSGMQS</sequence>
<proteinExistence type="predicted"/>